<dbReference type="GO" id="GO:0003700">
    <property type="term" value="F:DNA-binding transcription factor activity"/>
    <property type="evidence" value="ECO:0007669"/>
    <property type="project" value="InterPro"/>
</dbReference>
<dbReference type="InterPro" id="IPR036388">
    <property type="entry name" value="WH-like_DNA-bd_sf"/>
</dbReference>
<accession>A0A1J5NMN9</accession>
<keyword evidence="3" id="KW-0804">Transcription</keyword>
<sequence>MERLDNMKAEFFKALAHPTRVRIIELLRQGERCVCELIAELELEQPNISQHLAVLRKQDIVEANKDGLRVIYRIKDPRIITLLDLAEEIIAREIAETIALMQGLNKAKGSKEDV</sequence>
<dbReference type="PRINTS" id="PR00778">
    <property type="entry name" value="HTHARSR"/>
</dbReference>
<dbReference type="InterPro" id="IPR011991">
    <property type="entry name" value="ArsR-like_HTH"/>
</dbReference>
<evidence type="ECO:0000313" key="5">
    <source>
        <dbReference type="EMBL" id="OIQ60074.1"/>
    </source>
</evidence>
<dbReference type="Gene3D" id="1.10.10.10">
    <property type="entry name" value="Winged helix-like DNA-binding domain superfamily/Winged helix DNA-binding domain"/>
    <property type="match status" value="1"/>
</dbReference>
<protein>
    <submittedName>
        <fullName evidence="5">Putative HTH-type transcriptional regulator</fullName>
    </submittedName>
</protein>
<dbReference type="EMBL" id="MDDC01000006">
    <property type="protein sequence ID" value="OIQ60074.1"/>
    <property type="molecule type" value="Genomic_DNA"/>
</dbReference>
<dbReference type="InterPro" id="IPR001845">
    <property type="entry name" value="HTH_ArsR_DNA-bd_dom"/>
</dbReference>
<gene>
    <name evidence="5" type="ORF">MOTE_09080</name>
</gene>
<keyword evidence="1" id="KW-0805">Transcription regulation</keyword>
<dbReference type="GO" id="GO:0003677">
    <property type="term" value="F:DNA binding"/>
    <property type="evidence" value="ECO:0007669"/>
    <property type="project" value="UniProtKB-KW"/>
</dbReference>
<comment type="caution">
    <text evidence="5">The sequence shown here is derived from an EMBL/GenBank/DDBJ whole genome shotgun (WGS) entry which is preliminary data.</text>
</comment>
<dbReference type="Proteomes" id="UP000182811">
    <property type="component" value="Unassembled WGS sequence"/>
</dbReference>
<evidence type="ECO:0000313" key="6">
    <source>
        <dbReference type="Proteomes" id="UP000182811"/>
    </source>
</evidence>
<name>A0A1J5NMN9_NEOTH</name>
<evidence type="ECO:0000256" key="1">
    <source>
        <dbReference type="ARBA" id="ARBA00023015"/>
    </source>
</evidence>
<organism evidence="5 6">
    <name type="scientific">Neomoorella thermoacetica</name>
    <name type="common">Clostridium thermoaceticum</name>
    <dbReference type="NCBI Taxonomy" id="1525"/>
    <lineage>
        <taxon>Bacteria</taxon>
        <taxon>Bacillati</taxon>
        <taxon>Bacillota</taxon>
        <taxon>Clostridia</taxon>
        <taxon>Neomoorellales</taxon>
        <taxon>Neomoorellaceae</taxon>
        <taxon>Neomoorella</taxon>
    </lineage>
</organism>
<evidence type="ECO:0000256" key="3">
    <source>
        <dbReference type="ARBA" id="ARBA00023163"/>
    </source>
</evidence>
<dbReference type="Pfam" id="PF01022">
    <property type="entry name" value="HTH_5"/>
    <property type="match status" value="1"/>
</dbReference>
<dbReference type="SMART" id="SM00418">
    <property type="entry name" value="HTH_ARSR"/>
    <property type="match status" value="1"/>
</dbReference>
<dbReference type="PROSITE" id="PS50987">
    <property type="entry name" value="HTH_ARSR_2"/>
    <property type="match status" value="1"/>
</dbReference>
<dbReference type="PANTHER" id="PTHR43132">
    <property type="entry name" value="ARSENICAL RESISTANCE OPERON REPRESSOR ARSR-RELATED"/>
    <property type="match status" value="1"/>
</dbReference>
<dbReference type="InterPro" id="IPR051011">
    <property type="entry name" value="Metal_resp_trans_reg"/>
</dbReference>
<evidence type="ECO:0000256" key="2">
    <source>
        <dbReference type="ARBA" id="ARBA00023125"/>
    </source>
</evidence>
<dbReference type="PANTHER" id="PTHR43132:SF2">
    <property type="entry name" value="ARSENICAL RESISTANCE OPERON REPRESSOR ARSR-RELATED"/>
    <property type="match status" value="1"/>
</dbReference>
<proteinExistence type="predicted"/>
<dbReference type="CDD" id="cd00090">
    <property type="entry name" value="HTH_ARSR"/>
    <property type="match status" value="1"/>
</dbReference>
<dbReference type="AlphaFoldDB" id="A0A1J5NMN9"/>
<evidence type="ECO:0000259" key="4">
    <source>
        <dbReference type="PROSITE" id="PS50987"/>
    </source>
</evidence>
<keyword evidence="2" id="KW-0238">DNA-binding</keyword>
<reference evidence="5 6" key="1">
    <citation type="submission" date="2016-08" db="EMBL/GenBank/DDBJ databases">
        <title>Genome-based comparison of Moorella thermoacetic strains.</title>
        <authorList>
            <person name="Poehlein A."/>
            <person name="Bengelsdorf F.R."/>
            <person name="Esser C."/>
            <person name="Duerre P."/>
            <person name="Daniel R."/>
        </authorList>
    </citation>
    <scope>NUCLEOTIDE SEQUENCE [LARGE SCALE GENOMIC DNA]</scope>
    <source>
        <strain evidence="5 6">DSM 21394</strain>
    </source>
</reference>
<dbReference type="InterPro" id="IPR036390">
    <property type="entry name" value="WH_DNA-bd_sf"/>
</dbReference>
<dbReference type="SUPFAM" id="SSF46785">
    <property type="entry name" value="Winged helix' DNA-binding domain"/>
    <property type="match status" value="1"/>
</dbReference>
<feature type="domain" description="HTH arsR-type" evidence="4">
    <location>
        <begin position="1"/>
        <end position="94"/>
    </location>
</feature>
<dbReference type="NCBIfam" id="NF033788">
    <property type="entry name" value="HTH_metalloreg"/>
    <property type="match status" value="1"/>
</dbReference>